<name>A0A561SQQ0_9PSEU</name>
<feature type="chain" id="PRO_5022233364" evidence="6">
    <location>
        <begin position="32"/>
        <end position="436"/>
    </location>
</feature>
<evidence type="ECO:0000256" key="1">
    <source>
        <dbReference type="ARBA" id="ARBA00022475"/>
    </source>
</evidence>
<keyword evidence="8" id="KW-1185">Reference proteome</keyword>
<protein>
    <submittedName>
        <fullName evidence="7">Carbohydrate ABC transporter substrate-binding protein (CUT1 family)</fullName>
    </submittedName>
</protein>
<dbReference type="InterPro" id="IPR006311">
    <property type="entry name" value="TAT_signal"/>
</dbReference>
<dbReference type="EMBL" id="VIWU01000001">
    <property type="protein sequence ID" value="TWF77189.1"/>
    <property type="molecule type" value="Genomic_DNA"/>
</dbReference>
<evidence type="ECO:0000256" key="2">
    <source>
        <dbReference type="ARBA" id="ARBA00022729"/>
    </source>
</evidence>
<proteinExistence type="predicted"/>
<comment type="caution">
    <text evidence="7">The sequence shown here is derived from an EMBL/GenBank/DDBJ whole genome shotgun (WGS) entry which is preliminary data.</text>
</comment>
<sequence length="436" mass="47000">MHTTSGALNRRRFLGGSLALAAGAAAGPFLAACGGGDSGGKATEINALLITGGDRYPAYWEKVTSAFKEQTGITVTYDLLQFTPLTSKEITLAAARSTQYDVYSTHTAQIGAFFPHFEPLNNHFDAADIADFFPVAIKYMTNPANGELAAIPRNMDARTQYYRRDLYEAAGVQPATTWEELAAVGQQLTGGGRFGLVLPGQGDPAQRQFADFLWQAGGEWLDQNNNVTFNSTAGVEALTFYRDLIQTHRITPSDVVTYQWNENSAGFTNGTCAAVFDWPGAYASFGDPALSTVSGSFATAPMPGHKTETSCAISHGLAINKYSRKKDAAAEFLRFTVTPDALVDQYAEFKNYPSRVSTADQVIGKAQGPEQQWLSDLRTTIENGKEWPKVPGFDKVSTVVQTAVQNALSNQMSPQAALDAAAEESTRILQQAGALR</sequence>
<keyword evidence="5" id="KW-0449">Lipoprotein</keyword>
<dbReference type="InterPro" id="IPR006059">
    <property type="entry name" value="SBP"/>
</dbReference>
<feature type="signal peptide" evidence="6">
    <location>
        <begin position="1"/>
        <end position="31"/>
    </location>
</feature>
<organism evidence="7 8">
    <name type="scientific">Pseudonocardia hierapolitana</name>
    <dbReference type="NCBI Taxonomy" id="1128676"/>
    <lineage>
        <taxon>Bacteria</taxon>
        <taxon>Bacillati</taxon>
        <taxon>Actinomycetota</taxon>
        <taxon>Actinomycetes</taxon>
        <taxon>Pseudonocardiales</taxon>
        <taxon>Pseudonocardiaceae</taxon>
        <taxon>Pseudonocardia</taxon>
    </lineage>
</organism>
<dbReference type="PROSITE" id="PS51318">
    <property type="entry name" value="TAT"/>
    <property type="match status" value="1"/>
</dbReference>
<keyword evidence="3" id="KW-0472">Membrane</keyword>
<evidence type="ECO:0000313" key="8">
    <source>
        <dbReference type="Proteomes" id="UP000321261"/>
    </source>
</evidence>
<dbReference type="Gene3D" id="3.40.190.10">
    <property type="entry name" value="Periplasmic binding protein-like II"/>
    <property type="match status" value="2"/>
</dbReference>
<reference evidence="7 8" key="1">
    <citation type="submission" date="2019-06" db="EMBL/GenBank/DDBJ databases">
        <title>Sequencing the genomes of 1000 actinobacteria strains.</title>
        <authorList>
            <person name="Klenk H.-P."/>
        </authorList>
    </citation>
    <scope>NUCLEOTIDE SEQUENCE [LARGE SCALE GENOMIC DNA]</scope>
    <source>
        <strain evidence="7 8">DSM 45671</strain>
    </source>
</reference>
<keyword evidence="4" id="KW-0564">Palmitate</keyword>
<evidence type="ECO:0000256" key="3">
    <source>
        <dbReference type="ARBA" id="ARBA00023136"/>
    </source>
</evidence>
<keyword evidence="2 6" id="KW-0732">Signal</keyword>
<dbReference type="AlphaFoldDB" id="A0A561SQQ0"/>
<dbReference type="Pfam" id="PF01547">
    <property type="entry name" value="SBP_bac_1"/>
    <property type="match status" value="1"/>
</dbReference>
<evidence type="ECO:0000256" key="5">
    <source>
        <dbReference type="ARBA" id="ARBA00023288"/>
    </source>
</evidence>
<evidence type="ECO:0000256" key="6">
    <source>
        <dbReference type="SAM" id="SignalP"/>
    </source>
</evidence>
<dbReference type="Proteomes" id="UP000321261">
    <property type="component" value="Unassembled WGS sequence"/>
</dbReference>
<dbReference type="OrthoDB" id="3561718at2"/>
<dbReference type="RefSeq" id="WP_147256410.1">
    <property type="nucleotide sequence ID" value="NZ_VIWU01000001.1"/>
</dbReference>
<dbReference type="PANTHER" id="PTHR43649">
    <property type="entry name" value="ARABINOSE-BINDING PROTEIN-RELATED"/>
    <property type="match status" value="1"/>
</dbReference>
<dbReference type="PANTHER" id="PTHR43649:SF33">
    <property type="entry name" value="POLYGALACTURONAN_RHAMNOGALACTURONAN-BINDING PROTEIN YTCQ"/>
    <property type="match status" value="1"/>
</dbReference>
<dbReference type="SUPFAM" id="SSF53850">
    <property type="entry name" value="Periplasmic binding protein-like II"/>
    <property type="match status" value="1"/>
</dbReference>
<gene>
    <name evidence="7" type="ORF">FHX44_113094</name>
</gene>
<dbReference type="InterPro" id="IPR050490">
    <property type="entry name" value="Bact_solute-bd_prot1"/>
</dbReference>
<evidence type="ECO:0000313" key="7">
    <source>
        <dbReference type="EMBL" id="TWF77189.1"/>
    </source>
</evidence>
<keyword evidence="1" id="KW-1003">Cell membrane</keyword>
<evidence type="ECO:0000256" key="4">
    <source>
        <dbReference type="ARBA" id="ARBA00023139"/>
    </source>
</evidence>
<accession>A0A561SQQ0</accession>